<dbReference type="GO" id="GO:0034271">
    <property type="term" value="C:phosphatidylinositol 3-kinase complex, class III, type I"/>
    <property type="evidence" value="ECO:0007669"/>
    <property type="project" value="TreeGrafter"/>
</dbReference>
<gene>
    <name evidence="5" type="ORF">B4U79_06532</name>
</gene>
<dbReference type="GO" id="GO:0000045">
    <property type="term" value="P:autophagosome assembly"/>
    <property type="evidence" value="ECO:0007669"/>
    <property type="project" value="TreeGrafter"/>
</dbReference>
<dbReference type="GO" id="GO:0000407">
    <property type="term" value="C:phagophore assembly site"/>
    <property type="evidence" value="ECO:0007669"/>
    <property type="project" value="TreeGrafter"/>
</dbReference>
<dbReference type="GO" id="GO:0045324">
    <property type="term" value="P:late endosome to vacuole transport"/>
    <property type="evidence" value="ECO:0007669"/>
    <property type="project" value="TreeGrafter"/>
</dbReference>
<dbReference type="GO" id="GO:0000423">
    <property type="term" value="P:mitophagy"/>
    <property type="evidence" value="ECO:0007669"/>
    <property type="project" value="TreeGrafter"/>
</dbReference>
<dbReference type="GO" id="GO:0030674">
    <property type="term" value="F:protein-macromolecule adaptor activity"/>
    <property type="evidence" value="ECO:0007669"/>
    <property type="project" value="TreeGrafter"/>
</dbReference>
<dbReference type="GO" id="GO:0034272">
    <property type="term" value="C:phosphatidylinositol 3-kinase complex, class III, type II"/>
    <property type="evidence" value="ECO:0007669"/>
    <property type="project" value="TreeGrafter"/>
</dbReference>
<dbReference type="STRING" id="1965070.A0A3S3QLC6"/>
<feature type="domain" description="Atg6 BARA" evidence="3">
    <location>
        <begin position="268"/>
        <end position="409"/>
    </location>
</feature>
<comment type="caution">
    <text evidence="5">The sequence shown here is derived from an EMBL/GenBank/DDBJ whole genome shotgun (WGS) entry which is preliminary data.</text>
</comment>
<comment type="similarity">
    <text evidence="1">Belongs to the beclin family.</text>
</comment>
<accession>A0A3S3QLC6</accession>
<dbReference type="PANTHER" id="PTHR12768:SF4">
    <property type="entry name" value="BECLIN-1"/>
    <property type="match status" value="1"/>
</dbReference>
<evidence type="ECO:0000256" key="1">
    <source>
        <dbReference type="ARBA" id="ARBA00005965"/>
    </source>
</evidence>
<dbReference type="InterPro" id="IPR041691">
    <property type="entry name" value="Atg6/beclin_CC"/>
</dbReference>
<reference evidence="5 6" key="1">
    <citation type="journal article" date="2018" name="Gigascience">
        <title>Genomes of trombidid mites reveal novel predicted allergens and laterally-transferred genes associated with secondary metabolism.</title>
        <authorList>
            <person name="Dong X."/>
            <person name="Chaisiri K."/>
            <person name="Xia D."/>
            <person name="Armstrong S.D."/>
            <person name="Fang Y."/>
            <person name="Donnelly M.J."/>
            <person name="Kadowaki T."/>
            <person name="McGarry J.W."/>
            <person name="Darby A.C."/>
            <person name="Makepeace B.L."/>
        </authorList>
    </citation>
    <scope>NUCLEOTIDE SEQUENCE [LARGE SCALE GENOMIC DNA]</scope>
    <source>
        <strain evidence="5">UoL-WK</strain>
    </source>
</reference>
<evidence type="ECO:0000256" key="2">
    <source>
        <dbReference type="SAM" id="Coils"/>
    </source>
</evidence>
<dbReference type="GO" id="GO:0006995">
    <property type="term" value="P:cellular response to nitrogen starvation"/>
    <property type="evidence" value="ECO:0007669"/>
    <property type="project" value="TreeGrafter"/>
</dbReference>
<dbReference type="EMBL" id="NCKU01002066">
    <property type="protein sequence ID" value="RWS10531.1"/>
    <property type="molecule type" value="Genomic_DNA"/>
</dbReference>
<dbReference type="Pfam" id="PF04111">
    <property type="entry name" value="APG6"/>
    <property type="match status" value="1"/>
</dbReference>
<sequence length="417" mass="48658">MESNESPVHFVCQRCCQPLKIHSSLETIDENAIKELCEQQFCNSNIRKEFPNNDSQRDGDIDFKNITPLRLGDSVSNGNGFCVVGELDSSGLCPSSPIPVDASVDTLNYHMRVTSRLFDILSDQSDVHHPLCEECADFVIDQMDRQLRVLEDECKVYKEFLESIEKSKAEKGEESNKEKSLEELHQKMEELQKEESSLLEALKNAEDEQQKIEEEIRQQKEELEKMNEEENRYWCEYNNLKKIMYQVDDELQSVENQLRYSQSQLDKLRKTNVFNATFHIWHSGHFGTINGFRLGRLPTVPVEWWEINAAWGQAVLLLHSLAKKMDFIFKRYKLVPYGNHSFLESLDDKSKELPLYGSGGFRFFWNTKFDQAMVAFLDCLQQFKEEMQKEDSAFCLPYRMEKGIIEDTKSNHSYSIK</sequence>
<protein>
    <submittedName>
        <fullName evidence="5">Beclin-1-like protein</fullName>
    </submittedName>
</protein>
<evidence type="ECO:0000313" key="5">
    <source>
        <dbReference type="EMBL" id="RWS10531.1"/>
    </source>
</evidence>
<dbReference type="InterPro" id="IPR007243">
    <property type="entry name" value="Atg6/Beclin"/>
</dbReference>
<dbReference type="InterPro" id="IPR038274">
    <property type="entry name" value="Atg6/Beclin_C_sf"/>
</dbReference>
<dbReference type="Proteomes" id="UP000285301">
    <property type="component" value="Unassembled WGS sequence"/>
</dbReference>
<evidence type="ECO:0000259" key="3">
    <source>
        <dbReference type="Pfam" id="PF04111"/>
    </source>
</evidence>
<feature type="coiled-coil region" evidence="2">
    <location>
        <begin position="174"/>
        <end position="271"/>
    </location>
</feature>
<organism evidence="5 6">
    <name type="scientific">Dinothrombium tinctorium</name>
    <dbReference type="NCBI Taxonomy" id="1965070"/>
    <lineage>
        <taxon>Eukaryota</taxon>
        <taxon>Metazoa</taxon>
        <taxon>Ecdysozoa</taxon>
        <taxon>Arthropoda</taxon>
        <taxon>Chelicerata</taxon>
        <taxon>Arachnida</taxon>
        <taxon>Acari</taxon>
        <taxon>Acariformes</taxon>
        <taxon>Trombidiformes</taxon>
        <taxon>Prostigmata</taxon>
        <taxon>Anystina</taxon>
        <taxon>Parasitengona</taxon>
        <taxon>Trombidioidea</taxon>
        <taxon>Trombidiidae</taxon>
        <taxon>Dinothrombium</taxon>
    </lineage>
</organism>
<dbReference type="Gene3D" id="1.10.418.40">
    <property type="entry name" value="Autophagy protein 6/Beclin 1"/>
    <property type="match status" value="1"/>
</dbReference>
<keyword evidence="2" id="KW-0175">Coiled coil</keyword>
<dbReference type="Pfam" id="PF17675">
    <property type="entry name" value="APG6_N"/>
    <property type="match status" value="1"/>
</dbReference>
<keyword evidence="6" id="KW-1185">Reference proteome</keyword>
<feature type="domain" description="Atg6/beclin coiled-coil" evidence="4">
    <location>
        <begin position="130"/>
        <end position="265"/>
    </location>
</feature>
<dbReference type="CDD" id="cd22265">
    <property type="entry name" value="UDM1_RNF168"/>
    <property type="match status" value="1"/>
</dbReference>
<evidence type="ECO:0000313" key="6">
    <source>
        <dbReference type="Proteomes" id="UP000285301"/>
    </source>
</evidence>
<dbReference type="InterPro" id="IPR040455">
    <property type="entry name" value="Atg6_BARA"/>
</dbReference>
<dbReference type="OrthoDB" id="20368at2759"/>
<dbReference type="PANTHER" id="PTHR12768">
    <property type="entry name" value="BECLIN 1"/>
    <property type="match status" value="1"/>
</dbReference>
<evidence type="ECO:0000259" key="4">
    <source>
        <dbReference type="Pfam" id="PF17675"/>
    </source>
</evidence>
<dbReference type="AlphaFoldDB" id="A0A3S3QLC6"/>
<name>A0A3S3QLC6_9ACAR</name>
<proteinExistence type="inferred from homology"/>
<dbReference type="GO" id="GO:0043548">
    <property type="term" value="F:phosphatidylinositol 3-kinase binding"/>
    <property type="evidence" value="ECO:0007669"/>
    <property type="project" value="TreeGrafter"/>
</dbReference>